<organism evidence="1 2">
    <name type="scientific">Campylobacter gracilis RM3268</name>
    <dbReference type="NCBI Taxonomy" id="553220"/>
    <lineage>
        <taxon>Bacteria</taxon>
        <taxon>Pseudomonadati</taxon>
        <taxon>Campylobacterota</taxon>
        <taxon>Epsilonproteobacteria</taxon>
        <taxon>Campylobacterales</taxon>
        <taxon>Campylobacteraceae</taxon>
        <taxon>Campylobacter</taxon>
    </lineage>
</organism>
<evidence type="ECO:0000313" key="1">
    <source>
        <dbReference type="EMBL" id="EEV18202.1"/>
    </source>
</evidence>
<keyword evidence="2" id="KW-1185">Reference proteome</keyword>
<dbReference type="EMBL" id="ACYG01000019">
    <property type="protein sequence ID" value="EEV18202.1"/>
    <property type="molecule type" value="Genomic_DNA"/>
</dbReference>
<comment type="caution">
    <text evidence="1">The sequence shown here is derived from an EMBL/GenBank/DDBJ whole genome shotgun (WGS) entry which is preliminary data.</text>
</comment>
<evidence type="ECO:0000313" key="2">
    <source>
        <dbReference type="Proteomes" id="UP000005709"/>
    </source>
</evidence>
<proteinExistence type="predicted"/>
<sequence>MKFRAFIWAKFSLASSGAIQNSRLREVLTVRILNVKNDKKDLK</sequence>
<dbReference type="AlphaFoldDB" id="C8PGG4"/>
<dbReference type="Proteomes" id="UP000005709">
    <property type="component" value="Unassembled WGS sequence"/>
</dbReference>
<protein>
    <submittedName>
        <fullName evidence="1">Uncharacterized protein</fullName>
    </submittedName>
</protein>
<name>C8PGG4_9BACT</name>
<accession>C8PGG4</accession>
<reference evidence="1 2" key="1">
    <citation type="submission" date="2009-07" db="EMBL/GenBank/DDBJ databases">
        <authorList>
            <person name="Madupu R."/>
            <person name="Sebastian Y."/>
            <person name="Durkin A.S."/>
            <person name="Torralba M."/>
            <person name="Methe B."/>
            <person name="Sutton G.G."/>
            <person name="Strausberg R.L."/>
            <person name="Nelson K.E."/>
        </authorList>
    </citation>
    <scope>NUCLEOTIDE SEQUENCE [LARGE SCALE GENOMIC DNA]</scope>
    <source>
        <strain evidence="1 2">RM3268</strain>
    </source>
</reference>
<gene>
    <name evidence="1" type="ORF">CAMGR0001_0957</name>
</gene>